<name>W9YTF5_9EURO</name>
<organism evidence="2 3">
    <name type="scientific">Capronia epimyces CBS 606.96</name>
    <dbReference type="NCBI Taxonomy" id="1182542"/>
    <lineage>
        <taxon>Eukaryota</taxon>
        <taxon>Fungi</taxon>
        <taxon>Dikarya</taxon>
        <taxon>Ascomycota</taxon>
        <taxon>Pezizomycotina</taxon>
        <taxon>Eurotiomycetes</taxon>
        <taxon>Chaetothyriomycetidae</taxon>
        <taxon>Chaetothyriales</taxon>
        <taxon>Herpotrichiellaceae</taxon>
        <taxon>Capronia</taxon>
    </lineage>
</organism>
<accession>W9YTF5</accession>
<keyword evidence="3" id="KW-1185">Reference proteome</keyword>
<feature type="region of interest" description="Disordered" evidence="1">
    <location>
        <begin position="27"/>
        <end position="47"/>
    </location>
</feature>
<evidence type="ECO:0000256" key="1">
    <source>
        <dbReference type="SAM" id="MobiDB-lite"/>
    </source>
</evidence>
<dbReference type="Proteomes" id="UP000019478">
    <property type="component" value="Unassembled WGS sequence"/>
</dbReference>
<evidence type="ECO:0000313" key="3">
    <source>
        <dbReference type="Proteomes" id="UP000019478"/>
    </source>
</evidence>
<evidence type="ECO:0000313" key="2">
    <source>
        <dbReference type="EMBL" id="EXJ92930.1"/>
    </source>
</evidence>
<proteinExistence type="predicted"/>
<dbReference type="RefSeq" id="XP_007729820.1">
    <property type="nucleotide sequence ID" value="XM_007731630.1"/>
</dbReference>
<sequence length="104" mass="11695">MPPTIHSMPEKRKFSFDVGDAALPASNEVCHSSSPRHCSPPTPSLKRPKIHIERTSRATKRQCKSWNPSVLKWLETDPSSIRTRIIDWVDIQKAPLPTNLSPAT</sequence>
<dbReference type="EMBL" id="AMGY01000001">
    <property type="protein sequence ID" value="EXJ92930.1"/>
    <property type="molecule type" value="Genomic_DNA"/>
</dbReference>
<protein>
    <submittedName>
        <fullName evidence="2">Uncharacterized protein</fullName>
    </submittedName>
</protein>
<reference evidence="2 3" key="1">
    <citation type="submission" date="2013-03" db="EMBL/GenBank/DDBJ databases">
        <title>The Genome Sequence of Capronia epimyces CBS 606.96.</title>
        <authorList>
            <consortium name="The Broad Institute Genomics Platform"/>
            <person name="Cuomo C."/>
            <person name="de Hoog S."/>
            <person name="Gorbushina A."/>
            <person name="Walker B."/>
            <person name="Young S.K."/>
            <person name="Zeng Q."/>
            <person name="Gargeya S."/>
            <person name="Fitzgerald M."/>
            <person name="Haas B."/>
            <person name="Abouelleil A."/>
            <person name="Allen A.W."/>
            <person name="Alvarado L."/>
            <person name="Arachchi H.M."/>
            <person name="Berlin A.M."/>
            <person name="Chapman S.B."/>
            <person name="Gainer-Dewar J."/>
            <person name="Goldberg J."/>
            <person name="Griggs A."/>
            <person name="Gujja S."/>
            <person name="Hansen M."/>
            <person name="Howarth C."/>
            <person name="Imamovic A."/>
            <person name="Ireland A."/>
            <person name="Larimer J."/>
            <person name="McCowan C."/>
            <person name="Murphy C."/>
            <person name="Pearson M."/>
            <person name="Poon T.W."/>
            <person name="Priest M."/>
            <person name="Roberts A."/>
            <person name="Saif S."/>
            <person name="Shea T."/>
            <person name="Sisk P."/>
            <person name="Sykes S."/>
            <person name="Wortman J."/>
            <person name="Nusbaum C."/>
            <person name="Birren B."/>
        </authorList>
    </citation>
    <scope>NUCLEOTIDE SEQUENCE [LARGE SCALE GENOMIC DNA]</scope>
    <source>
        <strain evidence="2 3">CBS 606.96</strain>
    </source>
</reference>
<dbReference type="GeneID" id="19165620"/>
<dbReference type="AlphaFoldDB" id="W9YTF5"/>
<comment type="caution">
    <text evidence="2">The sequence shown here is derived from an EMBL/GenBank/DDBJ whole genome shotgun (WGS) entry which is preliminary data.</text>
</comment>
<gene>
    <name evidence="2" type="ORF">A1O3_01486</name>
</gene>
<dbReference type="HOGENOM" id="CLU_2249799_0_0_1"/>